<evidence type="ECO:0000256" key="1">
    <source>
        <dbReference type="SAM" id="MobiDB-lite"/>
    </source>
</evidence>
<protein>
    <submittedName>
        <fullName evidence="2">Uncharacterized protein</fullName>
    </submittedName>
</protein>
<dbReference type="AlphaFoldDB" id="A0A9P8EAH3"/>
<accession>A0A9P8EAH3</accession>
<comment type="caution">
    <text evidence="2">The sequence shown here is derived from an EMBL/GenBank/DDBJ whole genome shotgun (WGS) entry which is preliminary data.</text>
</comment>
<dbReference type="Pfam" id="PF13911">
    <property type="entry name" value="AhpC-TSA_2"/>
    <property type="match status" value="1"/>
</dbReference>
<proteinExistence type="predicted"/>
<evidence type="ECO:0000313" key="3">
    <source>
        <dbReference type="Proteomes" id="UP000779574"/>
    </source>
</evidence>
<name>A0A9P8EAH3_AURME</name>
<dbReference type="PANTHER" id="PTHR28630">
    <property type="match status" value="1"/>
</dbReference>
<organism evidence="2 3">
    <name type="scientific">Aureobasidium melanogenum</name>
    <name type="common">Aureobasidium pullulans var. melanogenum</name>
    <dbReference type="NCBI Taxonomy" id="46634"/>
    <lineage>
        <taxon>Eukaryota</taxon>
        <taxon>Fungi</taxon>
        <taxon>Dikarya</taxon>
        <taxon>Ascomycota</taxon>
        <taxon>Pezizomycotina</taxon>
        <taxon>Dothideomycetes</taxon>
        <taxon>Dothideomycetidae</taxon>
        <taxon>Dothideales</taxon>
        <taxon>Saccotheciaceae</taxon>
        <taxon>Aureobasidium</taxon>
    </lineage>
</organism>
<gene>
    <name evidence="2" type="ORF">KCU76_g11830</name>
</gene>
<dbReference type="EMBL" id="JAHFXF010000583">
    <property type="protein sequence ID" value="KAG9685269.1"/>
    <property type="molecule type" value="Genomic_DNA"/>
</dbReference>
<feature type="compositionally biased region" description="Basic and acidic residues" evidence="1">
    <location>
        <begin position="1"/>
        <end position="19"/>
    </location>
</feature>
<evidence type="ECO:0000313" key="2">
    <source>
        <dbReference type="EMBL" id="KAG9685269.1"/>
    </source>
</evidence>
<reference evidence="2" key="2">
    <citation type="submission" date="2021-08" db="EMBL/GenBank/DDBJ databases">
        <authorList>
            <person name="Gostincar C."/>
            <person name="Sun X."/>
            <person name="Song Z."/>
            <person name="Gunde-Cimerman N."/>
        </authorList>
    </citation>
    <scope>NUCLEOTIDE SEQUENCE</scope>
    <source>
        <strain evidence="2">EXF-9911</strain>
    </source>
</reference>
<dbReference type="OrthoDB" id="40334at2759"/>
<dbReference type="Proteomes" id="UP000779574">
    <property type="component" value="Unassembled WGS sequence"/>
</dbReference>
<sequence>MADNESKSNPESQRSDQEQTRLPTQAELDKVAEVNILDKNGDKKQFGALWSRHGDMPRRTIVVFIRHFNCESCADYVRALSKAFSPEDLASRPIPTRLTIVGCGSHTFIPTYLERTGCKFEIFTDPSRVTYDTLGMTCNLGLGKKPDYIENSFVGTLIGTANTSMTLTTSSGKKSQNGGELIWIDGEIQWARRMQNTRDHVEIEDLKHVLDNQDKNLEKDVTA</sequence>
<feature type="non-terminal residue" evidence="2">
    <location>
        <position position="223"/>
    </location>
</feature>
<dbReference type="PANTHER" id="PTHR28630:SF3">
    <property type="entry name" value="PEROXIREDOXIN-LIKE 2C"/>
    <property type="match status" value="1"/>
</dbReference>
<dbReference type="InterPro" id="IPR032801">
    <property type="entry name" value="PXL2A/B/C"/>
</dbReference>
<feature type="region of interest" description="Disordered" evidence="1">
    <location>
        <begin position="1"/>
        <end position="25"/>
    </location>
</feature>
<reference evidence="2" key="1">
    <citation type="journal article" date="2021" name="J Fungi (Basel)">
        <title>Virulence traits and population genomics of the black yeast Aureobasidium melanogenum.</title>
        <authorList>
            <person name="Cernosa A."/>
            <person name="Sun X."/>
            <person name="Gostincar C."/>
            <person name="Fang C."/>
            <person name="Gunde-Cimerman N."/>
            <person name="Song Z."/>
        </authorList>
    </citation>
    <scope>NUCLEOTIDE SEQUENCE</scope>
    <source>
        <strain evidence="2">EXF-9911</strain>
    </source>
</reference>